<sequence length="213" mass="23712">MTYDTLMQWIGQFGYLALFFALWLGIVGMPIPDEVVVMTGGAVTASGLLHPVPAFLLTYLGVVSGLSLGYVLGRYAGTPVLERLRKKKKMDKAIEMSEKLNQKYGSLALIISYFFPVVRHVLPYLVGMNKMSFRRYALLSYTTGFVWTFAFFFIGRLTAGHAQEIGMLIYSYGLKLLWIPLVLVAAWVLIKLAQRKKLQEGGSIGAGEQRIGS</sequence>
<comment type="similarity">
    <text evidence="1">Belongs to the DedA family.</text>
</comment>
<evidence type="ECO:0000256" key="1">
    <source>
        <dbReference type="ARBA" id="ARBA00010792"/>
    </source>
</evidence>
<keyword evidence="5" id="KW-1185">Reference proteome</keyword>
<dbReference type="OrthoDB" id="9782291at2"/>
<dbReference type="PANTHER" id="PTHR42709">
    <property type="entry name" value="ALKALINE PHOSPHATASE LIKE PROTEIN"/>
    <property type="match status" value="1"/>
</dbReference>
<dbReference type="Pfam" id="PF09335">
    <property type="entry name" value="VTT_dom"/>
    <property type="match status" value="1"/>
</dbReference>
<accession>A0A081NW34</accession>
<feature type="transmembrane region" description="Helical" evidence="2">
    <location>
        <begin position="138"/>
        <end position="157"/>
    </location>
</feature>
<dbReference type="GO" id="GO:0005886">
    <property type="term" value="C:plasma membrane"/>
    <property type="evidence" value="ECO:0007669"/>
    <property type="project" value="TreeGrafter"/>
</dbReference>
<dbReference type="InterPro" id="IPR051311">
    <property type="entry name" value="DedA_domain"/>
</dbReference>
<feature type="transmembrane region" description="Helical" evidence="2">
    <location>
        <begin position="52"/>
        <end position="72"/>
    </location>
</feature>
<dbReference type="RefSeq" id="WP_036690767.1">
    <property type="nucleotide sequence ID" value="NZ_JNVM01000033.1"/>
</dbReference>
<protein>
    <submittedName>
        <fullName evidence="4">Alkaline phosphatase</fullName>
    </submittedName>
</protein>
<dbReference type="EMBL" id="JNVM01000033">
    <property type="protein sequence ID" value="KEQ22657.1"/>
    <property type="molecule type" value="Genomic_DNA"/>
</dbReference>
<dbReference type="AlphaFoldDB" id="A0A081NW34"/>
<feature type="transmembrane region" description="Helical" evidence="2">
    <location>
        <begin position="12"/>
        <end position="31"/>
    </location>
</feature>
<dbReference type="InterPro" id="IPR032816">
    <property type="entry name" value="VTT_dom"/>
</dbReference>
<keyword evidence="2" id="KW-1133">Transmembrane helix</keyword>
<feature type="transmembrane region" description="Helical" evidence="2">
    <location>
        <begin position="169"/>
        <end position="190"/>
    </location>
</feature>
<dbReference type="eggNOG" id="COG0586">
    <property type="taxonomic scope" value="Bacteria"/>
</dbReference>
<evidence type="ECO:0000256" key="2">
    <source>
        <dbReference type="SAM" id="Phobius"/>
    </source>
</evidence>
<proteinExistence type="inferred from homology"/>
<dbReference type="PANTHER" id="PTHR42709:SF9">
    <property type="entry name" value="ALKALINE PHOSPHATASE LIKE PROTEIN"/>
    <property type="match status" value="1"/>
</dbReference>
<name>A0A081NW34_9BACL</name>
<keyword evidence="2" id="KW-0472">Membrane</keyword>
<organism evidence="4 5">
    <name type="scientific">Paenibacillus tyrfis</name>
    <dbReference type="NCBI Taxonomy" id="1501230"/>
    <lineage>
        <taxon>Bacteria</taxon>
        <taxon>Bacillati</taxon>
        <taxon>Bacillota</taxon>
        <taxon>Bacilli</taxon>
        <taxon>Bacillales</taxon>
        <taxon>Paenibacillaceae</taxon>
        <taxon>Paenibacillus</taxon>
    </lineage>
</organism>
<evidence type="ECO:0000313" key="4">
    <source>
        <dbReference type="EMBL" id="KEQ22657.1"/>
    </source>
</evidence>
<comment type="caution">
    <text evidence="4">The sequence shown here is derived from an EMBL/GenBank/DDBJ whole genome shotgun (WGS) entry which is preliminary data.</text>
</comment>
<dbReference type="Proteomes" id="UP000028123">
    <property type="component" value="Unassembled WGS sequence"/>
</dbReference>
<feature type="domain" description="VTT" evidence="3">
    <location>
        <begin position="31"/>
        <end position="156"/>
    </location>
</feature>
<gene>
    <name evidence="4" type="ORF">ET33_22400</name>
</gene>
<keyword evidence="2" id="KW-0812">Transmembrane</keyword>
<evidence type="ECO:0000259" key="3">
    <source>
        <dbReference type="Pfam" id="PF09335"/>
    </source>
</evidence>
<reference evidence="4 5" key="1">
    <citation type="submission" date="2014-06" db="EMBL/GenBank/DDBJ databases">
        <title>Draft genome sequence of Paenibacillus sp. MSt1.</title>
        <authorList>
            <person name="Aw Y.K."/>
            <person name="Ong K.S."/>
            <person name="Gan H.M."/>
            <person name="Lee S.M."/>
        </authorList>
    </citation>
    <scope>NUCLEOTIDE SEQUENCE [LARGE SCALE GENOMIC DNA]</scope>
    <source>
        <strain evidence="4 5">MSt1</strain>
    </source>
</reference>
<evidence type="ECO:0000313" key="5">
    <source>
        <dbReference type="Proteomes" id="UP000028123"/>
    </source>
</evidence>